<evidence type="ECO:0000256" key="5">
    <source>
        <dbReference type="ARBA" id="ARBA00023004"/>
    </source>
</evidence>
<comment type="cofactor">
    <cofactor evidence="1">
        <name>Fe cation</name>
        <dbReference type="ChEBI" id="CHEBI:24875"/>
    </cofactor>
</comment>
<dbReference type="InterPro" id="IPR037523">
    <property type="entry name" value="VOC_core"/>
</dbReference>
<keyword evidence="7" id="KW-0223">Dioxygenase</keyword>
<dbReference type="InterPro" id="IPR004360">
    <property type="entry name" value="Glyas_Fos-R_dOase_dom"/>
</dbReference>
<keyword evidence="4" id="KW-0677">Repeat</keyword>
<dbReference type="RefSeq" id="WP_201877073.1">
    <property type="nucleotide sequence ID" value="NZ_JAERRF010000014.1"/>
</dbReference>
<dbReference type="GO" id="GO:0003868">
    <property type="term" value="F:4-hydroxyphenylpyruvate dioxygenase activity"/>
    <property type="evidence" value="ECO:0007669"/>
    <property type="project" value="UniProtKB-EC"/>
</dbReference>
<dbReference type="SUPFAM" id="SSF54593">
    <property type="entry name" value="Glyoxalase/Bleomycin resistance protein/Dihydroxybiphenyl dioxygenase"/>
    <property type="match status" value="1"/>
</dbReference>
<name>A0ABS1NI86_9ACTN</name>
<reference evidence="7 8" key="1">
    <citation type="submission" date="2021-01" db="EMBL/GenBank/DDBJ databases">
        <title>WGS of actinomycetes isolated from Thailand.</title>
        <authorList>
            <person name="Thawai C."/>
        </authorList>
    </citation>
    <scope>NUCLEOTIDE SEQUENCE [LARGE SCALE GENOMIC DNA]</scope>
    <source>
        <strain evidence="7 8">CA1R205</strain>
    </source>
</reference>
<dbReference type="PANTHER" id="PTHR11959">
    <property type="entry name" value="4-HYDROXYPHENYLPYRUVATE DIOXYGENASE"/>
    <property type="match status" value="1"/>
</dbReference>
<dbReference type="InterPro" id="IPR041735">
    <property type="entry name" value="4OHPhenylPyrv_dOase_C"/>
</dbReference>
<dbReference type="Gene3D" id="3.10.180.10">
    <property type="entry name" value="2,3-Dihydroxybiphenyl 1,2-Dioxygenase, domain 1"/>
    <property type="match status" value="2"/>
</dbReference>
<keyword evidence="8" id="KW-1185">Reference proteome</keyword>
<dbReference type="InterPro" id="IPR029068">
    <property type="entry name" value="Glyas_Bleomycin-R_OHBP_Dase"/>
</dbReference>
<dbReference type="InterPro" id="IPR041736">
    <property type="entry name" value="4OHPhenylPyrv_dOase_N"/>
</dbReference>
<feature type="domain" description="VOC" evidence="6">
    <location>
        <begin position="22"/>
        <end position="156"/>
    </location>
</feature>
<dbReference type="EMBL" id="JAERRF010000014">
    <property type="protein sequence ID" value="MBL1099610.1"/>
    <property type="molecule type" value="Genomic_DNA"/>
</dbReference>
<evidence type="ECO:0000256" key="1">
    <source>
        <dbReference type="ARBA" id="ARBA00001962"/>
    </source>
</evidence>
<evidence type="ECO:0000256" key="2">
    <source>
        <dbReference type="ARBA" id="ARBA00005877"/>
    </source>
</evidence>
<organism evidence="7 8">
    <name type="scientific">Streptomyces coffeae</name>
    <dbReference type="NCBI Taxonomy" id="621382"/>
    <lineage>
        <taxon>Bacteria</taxon>
        <taxon>Bacillati</taxon>
        <taxon>Actinomycetota</taxon>
        <taxon>Actinomycetes</taxon>
        <taxon>Kitasatosporales</taxon>
        <taxon>Streptomycetaceae</taxon>
        <taxon>Streptomyces</taxon>
    </lineage>
</organism>
<evidence type="ECO:0000259" key="6">
    <source>
        <dbReference type="PROSITE" id="PS51819"/>
    </source>
</evidence>
<comment type="caution">
    <text evidence="7">The sequence shown here is derived from an EMBL/GenBank/DDBJ whole genome shotgun (WGS) entry which is preliminary data.</text>
</comment>
<dbReference type="InterPro" id="IPR005956">
    <property type="entry name" value="4OHPhenylPyrv_dOase"/>
</dbReference>
<proteinExistence type="inferred from homology"/>
<dbReference type="NCBIfam" id="TIGR01263">
    <property type="entry name" value="4HPPD"/>
    <property type="match status" value="1"/>
</dbReference>
<keyword evidence="3" id="KW-0479">Metal-binding</keyword>
<keyword evidence="5" id="KW-0408">Iron</keyword>
<dbReference type="EC" id="1.13.11.27" evidence="7"/>
<feature type="domain" description="VOC" evidence="6">
    <location>
        <begin position="184"/>
        <end position="338"/>
    </location>
</feature>
<dbReference type="PROSITE" id="PS51819">
    <property type="entry name" value="VOC"/>
    <property type="match status" value="2"/>
</dbReference>
<dbReference type="Pfam" id="PF00903">
    <property type="entry name" value="Glyoxalase"/>
    <property type="match status" value="2"/>
</dbReference>
<dbReference type="CDD" id="cd07250">
    <property type="entry name" value="HPPD_C_like"/>
    <property type="match status" value="1"/>
</dbReference>
<gene>
    <name evidence="7" type="primary">hppD</name>
    <name evidence="7" type="ORF">JK363_23660</name>
</gene>
<protein>
    <submittedName>
        <fullName evidence="7">4-hydroxyphenylpyruvate dioxygenase</fullName>
        <ecNumber evidence="7">1.13.11.27</ecNumber>
    </submittedName>
</protein>
<keyword evidence="7" id="KW-0560">Oxidoreductase</keyword>
<sequence>MTEILNPTPSTARQADPFPVKGMDAVVFAVGNAKQAAHYYATAFGMKLVAYSGPENGSRETASYVLVSGGARFVFTSVIKPSTDWGRFLAEHVAEHGDGVIDLAIEVPDVHAAYAYAVEHGATGIEEPHDVKDEHGTVVLAAIRTYGNTRHTLVERSGYDGPYLPGYVAAAPIVAPPAKRTFQAIDHCVGNVELGRMDEWVAFYNNVMGFTNMKEFVGDDIATEYSALMSKVVADGTRKVKFPLNEPAVAKKKSQIDEYLEFYGGPGVQHIALATNDIVATVRTMRAAGVQFLETPDSYYDTLGDWVGDTRVPIETLRELKILADRDEDGYLLQIFTKPVQDRPTVFFEMIERHGSMGFGKGNFKALFEAIEREQEKRGNL</sequence>
<evidence type="ECO:0000313" key="7">
    <source>
        <dbReference type="EMBL" id="MBL1099610.1"/>
    </source>
</evidence>
<evidence type="ECO:0000256" key="3">
    <source>
        <dbReference type="ARBA" id="ARBA00022723"/>
    </source>
</evidence>
<dbReference type="PIRSF" id="PIRSF009283">
    <property type="entry name" value="HPP_dOase"/>
    <property type="match status" value="1"/>
</dbReference>
<accession>A0ABS1NI86</accession>
<dbReference type="Proteomes" id="UP000634229">
    <property type="component" value="Unassembled WGS sequence"/>
</dbReference>
<evidence type="ECO:0000256" key="4">
    <source>
        <dbReference type="ARBA" id="ARBA00022737"/>
    </source>
</evidence>
<evidence type="ECO:0000313" key="8">
    <source>
        <dbReference type="Proteomes" id="UP000634229"/>
    </source>
</evidence>
<dbReference type="PANTHER" id="PTHR11959:SF1">
    <property type="entry name" value="4-HYDROXYPHENYLPYRUVATE DIOXYGENASE"/>
    <property type="match status" value="1"/>
</dbReference>
<comment type="similarity">
    <text evidence="2">Belongs to the 4HPPD family.</text>
</comment>
<dbReference type="CDD" id="cd08342">
    <property type="entry name" value="HPPD_N_like"/>
    <property type="match status" value="1"/>
</dbReference>